<organism evidence="2 3">
    <name type="scientific">Scylla paramamosain</name>
    <name type="common">Mud crab</name>
    <dbReference type="NCBI Taxonomy" id="85552"/>
    <lineage>
        <taxon>Eukaryota</taxon>
        <taxon>Metazoa</taxon>
        <taxon>Ecdysozoa</taxon>
        <taxon>Arthropoda</taxon>
        <taxon>Crustacea</taxon>
        <taxon>Multicrustacea</taxon>
        <taxon>Malacostraca</taxon>
        <taxon>Eumalacostraca</taxon>
        <taxon>Eucarida</taxon>
        <taxon>Decapoda</taxon>
        <taxon>Pleocyemata</taxon>
        <taxon>Brachyura</taxon>
        <taxon>Eubrachyura</taxon>
        <taxon>Portunoidea</taxon>
        <taxon>Portunidae</taxon>
        <taxon>Portuninae</taxon>
        <taxon>Scylla</taxon>
    </lineage>
</organism>
<protein>
    <submittedName>
        <fullName evidence="2">Uncharacterized protein</fullName>
    </submittedName>
</protein>
<evidence type="ECO:0000313" key="2">
    <source>
        <dbReference type="EMBL" id="KAK8375498.1"/>
    </source>
</evidence>
<keyword evidence="3" id="KW-1185">Reference proteome</keyword>
<evidence type="ECO:0000313" key="3">
    <source>
        <dbReference type="Proteomes" id="UP001487740"/>
    </source>
</evidence>
<proteinExistence type="predicted"/>
<feature type="region of interest" description="Disordered" evidence="1">
    <location>
        <begin position="15"/>
        <end position="39"/>
    </location>
</feature>
<feature type="compositionally biased region" description="Pro residues" evidence="1">
    <location>
        <begin position="25"/>
        <end position="34"/>
    </location>
</feature>
<sequence>MVLVVVLVVVVEDEEQMKRKQKTHPPTPPRPPSTQMPRGLTFASDALLSKVTPSALRLYFQVTSRVPDNMYPAMRKFFTVVLG</sequence>
<name>A0AAW0SJZ1_SCYPA</name>
<dbReference type="AlphaFoldDB" id="A0AAW0SJZ1"/>
<accession>A0AAW0SJZ1</accession>
<evidence type="ECO:0000256" key="1">
    <source>
        <dbReference type="SAM" id="MobiDB-lite"/>
    </source>
</evidence>
<comment type="caution">
    <text evidence="2">The sequence shown here is derived from an EMBL/GenBank/DDBJ whole genome shotgun (WGS) entry which is preliminary data.</text>
</comment>
<gene>
    <name evidence="2" type="ORF">O3P69_008376</name>
</gene>
<dbReference type="Proteomes" id="UP001487740">
    <property type="component" value="Unassembled WGS sequence"/>
</dbReference>
<reference evidence="2 3" key="1">
    <citation type="submission" date="2023-03" db="EMBL/GenBank/DDBJ databases">
        <title>High-quality genome of Scylla paramamosain provides insights in environmental adaptation.</title>
        <authorList>
            <person name="Zhang L."/>
        </authorList>
    </citation>
    <scope>NUCLEOTIDE SEQUENCE [LARGE SCALE GENOMIC DNA]</scope>
    <source>
        <strain evidence="2">LZ_2023a</strain>
        <tissue evidence="2">Muscle</tissue>
    </source>
</reference>
<dbReference type="EMBL" id="JARAKH010000049">
    <property type="protein sequence ID" value="KAK8375498.1"/>
    <property type="molecule type" value="Genomic_DNA"/>
</dbReference>